<keyword evidence="10" id="KW-0378">Hydrolase</keyword>
<protein>
    <submittedName>
        <fullName evidence="10">ABC transporter ATP-binding protein</fullName>
        <ecNumber evidence="10">3.6.3.-</ecNumber>
    </submittedName>
</protein>
<dbReference type="AlphaFoldDB" id="A0A239ZPF1"/>
<evidence type="ECO:0000256" key="8">
    <source>
        <dbReference type="ARBA" id="ARBA00023136"/>
    </source>
</evidence>
<organism evidence="10 11">
    <name type="scientific">Mammaliicoccus stepanovicii</name>
    <dbReference type="NCBI Taxonomy" id="643214"/>
    <lineage>
        <taxon>Bacteria</taxon>
        <taxon>Bacillati</taxon>
        <taxon>Bacillota</taxon>
        <taxon>Bacilli</taxon>
        <taxon>Bacillales</taxon>
        <taxon>Staphylococcaceae</taxon>
        <taxon>Mammaliicoccus</taxon>
    </lineage>
</organism>
<keyword evidence="5" id="KW-0547">Nucleotide-binding</keyword>
<dbReference type="InterPro" id="IPR015856">
    <property type="entry name" value="ABC_transpr_CbiO/EcfA_su"/>
</dbReference>
<dbReference type="InterPro" id="IPR017871">
    <property type="entry name" value="ABC_transporter-like_CS"/>
</dbReference>
<evidence type="ECO:0000256" key="2">
    <source>
        <dbReference type="ARBA" id="ARBA00005417"/>
    </source>
</evidence>
<dbReference type="EC" id="3.6.3.-" evidence="10"/>
<gene>
    <name evidence="10" type="primary">ykoD</name>
    <name evidence="10" type="ORF">SAMEA4384403_01753</name>
</gene>
<dbReference type="GO" id="GO:0005524">
    <property type="term" value="F:ATP binding"/>
    <property type="evidence" value="ECO:0007669"/>
    <property type="project" value="UniProtKB-KW"/>
</dbReference>
<dbReference type="Pfam" id="PF00005">
    <property type="entry name" value="ABC_tran"/>
    <property type="match status" value="2"/>
</dbReference>
<accession>A0A239ZPF1</accession>
<proteinExistence type="inferred from homology"/>
<dbReference type="PROSITE" id="PS00211">
    <property type="entry name" value="ABC_TRANSPORTER_1"/>
    <property type="match status" value="1"/>
</dbReference>
<comment type="similarity">
    <text evidence="2">Belongs to the ABC transporter superfamily.</text>
</comment>
<keyword evidence="11" id="KW-1185">Reference proteome</keyword>
<dbReference type="PROSITE" id="PS50893">
    <property type="entry name" value="ABC_TRANSPORTER_2"/>
    <property type="match status" value="2"/>
</dbReference>
<dbReference type="InterPro" id="IPR050095">
    <property type="entry name" value="ECF_ABC_transporter_ATP-bd"/>
</dbReference>
<reference evidence="10 11" key="1">
    <citation type="submission" date="2017-06" db="EMBL/GenBank/DDBJ databases">
        <authorList>
            <consortium name="Pathogen Informatics"/>
        </authorList>
    </citation>
    <scope>NUCLEOTIDE SEQUENCE [LARGE SCALE GENOMIC DNA]</scope>
    <source>
        <strain evidence="10 11">NCTC13839</strain>
    </source>
</reference>
<dbReference type="Gene3D" id="3.40.50.300">
    <property type="entry name" value="P-loop containing nucleotide triphosphate hydrolases"/>
    <property type="match status" value="2"/>
</dbReference>
<dbReference type="CDD" id="cd03225">
    <property type="entry name" value="ABC_cobalt_CbiO_domain1"/>
    <property type="match status" value="2"/>
</dbReference>
<evidence type="ECO:0000313" key="11">
    <source>
        <dbReference type="Proteomes" id="UP000242084"/>
    </source>
</evidence>
<evidence type="ECO:0000256" key="4">
    <source>
        <dbReference type="ARBA" id="ARBA00022475"/>
    </source>
</evidence>
<evidence type="ECO:0000256" key="7">
    <source>
        <dbReference type="ARBA" id="ARBA00022967"/>
    </source>
</evidence>
<dbReference type="GO" id="GO:0043190">
    <property type="term" value="C:ATP-binding cassette (ABC) transporter complex"/>
    <property type="evidence" value="ECO:0007669"/>
    <property type="project" value="TreeGrafter"/>
</dbReference>
<dbReference type="InterPro" id="IPR003439">
    <property type="entry name" value="ABC_transporter-like_ATP-bd"/>
</dbReference>
<feature type="domain" description="ABC transporter" evidence="9">
    <location>
        <begin position="252"/>
        <end position="464"/>
    </location>
</feature>
<dbReference type="EMBL" id="LT906462">
    <property type="protein sequence ID" value="SNV72935.1"/>
    <property type="molecule type" value="Genomic_DNA"/>
</dbReference>
<evidence type="ECO:0000313" key="10">
    <source>
        <dbReference type="EMBL" id="SNV72935.1"/>
    </source>
</evidence>
<dbReference type="GO" id="GO:0016887">
    <property type="term" value="F:ATP hydrolysis activity"/>
    <property type="evidence" value="ECO:0007669"/>
    <property type="project" value="InterPro"/>
</dbReference>
<keyword evidence="8" id="KW-0472">Membrane</keyword>
<evidence type="ECO:0000256" key="3">
    <source>
        <dbReference type="ARBA" id="ARBA00022448"/>
    </source>
</evidence>
<dbReference type="InterPro" id="IPR027417">
    <property type="entry name" value="P-loop_NTPase"/>
</dbReference>
<evidence type="ECO:0000256" key="1">
    <source>
        <dbReference type="ARBA" id="ARBA00004202"/>
    </source>
</evidence>
<dbReference type="SUPFAM" id="SSF52540">
    <property type="entry name" value="P-loop containing nucleoside triphosphate hydrolases"/>
    <property type="match status" value="2"/>
</dbReference>
<evidence type="ECO:0000259" key="9">
    <source>
        <dbReference type="PROSITE" id="PS50893"/>
    </source>
</evidence>
<dbReference type="RefSeq" id="WP_095088693.1">
    <property type="nucleotide sequence ID" value="NZ_BMDM01000004.1"/>
</dbReference>
<dbReference type="GO" id="GO:0042626">
    <property type="term" value="F:ATPase-coupled transmembrane transporter activity"/>
    <property type="evidence" value="ECO:0007669"/>
    <property type="project" value="TreeGrafter"/>
</dbReference>
<dbReference type="KEGG" id="sste:SAMEA4384403_1753"/>
<evidence type="ECO:0000256" key="5">
    <source>
        <dbReference type="ARBA" id="ARBA00022741"/>
    </source>
</evidence>
<dbReference type="Proteomes" id="UP000242084">
    <property type="component" value="Chromosome 1"/>
</dbReference>
<evidence type="ECO:0000256" key="6">
    <source>
        <dbReference type="ARBA" id="ARBA00022840"/>
    </source>
</evidence>
<keyword evidence="3" id="KW-0813">Transport</keyword>
<dbReference type="OrthoDB" id="501320at2"/>
<keyword evidence="4" id="KW-1003">Cell membrane</keyword>
<dbReference type="PANTHER" id="PTHR43553">
    <property type="entry name" value="HEAVY METAL TRANSPORTER"/>
    <property type="match status" value="1"/>
</dbReference>
<name>A0A239ZPF1_9STAP</name>
<keyword evidence="6 10" id="KW-0067">ATP-binding</keyword>
<keyword evidence="7" id="KW-1278">Translocase</keyword>
<dbReference type="SMART" id="SM00382">
    <property type="entry name" value="AAA"/>
    <property type="match status" value="2"/>
</dbReference>
<dbReference type="InterPro" id="IPR003593">
    <property type="entry name" value="AAA+_ATPase"/>
</dbReference>
<comment type="subcellular location">
    <subcellularLocation>
        <location evidence="1">Cell membrane</location>
        <topology evidence="1">Peripheral membrane protein</topology>
    </subcellularLocation>
</comment>
<sequence length="467" mass="53384">MLSLKNLRLKYPDDDRIILKNLNININDKEKVLLLGPSGSGKSTLLNVLSGIIPRSLDIPMKIDEINIDPFPGVIFQDPDTQFCMPKIKEELAFVLENMNIQPEKMDDLILKSMKDVHLNADPSMHVNRLSGGMKQKLAIASILLQKSNTLFLDEPTAMLDAQSTKQLWDLIIEHWEHQTVVIVEHKVDYIWNYVDRIIVMNDQGVITHDSTPKDILDNHIDILNEYGVWHPYSWSYAPSFKPIETSHKTLLKAQQLQVLRNKEALIHIDDLTVNKGEWIALTGPNGSGKTSLLESLMQLIKYNGTVYFKDKPLKKVKDAARNMFFVYQNPELQFIELTVYDEILINYMYQDKASAHQKTTDMLNLLRLYHVKDQHPFELSIGQKKRLSVATALSTNAEIILLDEPTFGLDSHNTFELLKLFNNRVQSGQTILMITHEQEIIKQYATKVLNVQDNTLLVSGGDLDGQ</sequence>
<feature type="domain" description="ABC transporter" evidence="9">
    <location>
        <begin position="2"/>
        <end position="229"/>
    </location>
</feature>